<dbReference type="EMBL" id="MLBF01000012">
    <property type="protein sequence ID" value="OLN32042.1"/>
    <property type="molecule type" value="Genomic_DNA"/>
</dbReference>
<evidence type="ECO:0008006" key="5">
    <source>
        <dbReference type="Google" id="ProtNLM"/>
    </source>
</evidence>
<dbReference type="GO" id="GO:0005886">
    <property type="term" value="C:plasma membrane"/>
    <property type="evidence" value="ECO:0007669"/>
    <property type="project" value="TreeGrafter"/>
</dbReference>
<evidence type="ECO:0000313" key="3">
    <source>
        <dbReference type="EMBL" id="OLN32042.1"/>
    </source>
</evidence>
<protein>
    <recommendedName>
        <fullName evidence="5">DUF438 domain-containing protein</fullName>
    </recommendedName>
</protein>
<evidence type="ECO:0000313" key="4">
    <source>
        <dbReference type="Proteomes" id="UP000186102"/>
    </source>
</evidence>
<keyword evidence="4" id="KW-1185">Reference proteome</keyword>
<dbReference type="InterPro" id="IPR007380">
    <property type="entry name" value="DUF438"/>
</dbReference>
<feature type="domain" description="DUF438" evidence="2">
    <location>
        <begin position="15"/>
        <end position="80"/>
    </location>
</feature>
<sequence length="420" mass="48355">MSELIDNHKQRRETLKQIIRDIHQNVNPHELKMRFRELLSDVGATEIAALEQELIQEGLPATEVKSLCDVHVSVFKDSLDNQPKSQEQGGHPIHTFRKENKAIERVVQAIRPLLEQIQNMHPDVNLEDKLKVWKSLHQQLLEIEKHYSRKENILFAYLEKHGVSGPPKVMWAIQDEIRAQLKQVSQALLHTKVDLLYLTELIQKTALPVLKAIEDLIYKEENIMFPMSMETLTEGEWAAMAEQSGEIGFTLIEPDFGWIPSVPPELPVDPESFPATTDRGKDSFQGLLPFQTGALTLEQISLIFNHLPVDITFVDEKDNVRYFSYGKERIFQRSKAIIGRNVKDCHPPDSVHIVTKIVGDFKSGKRNSAEFWIHMNGKFVFIQYFALHDLDGTYRGTIEVTQDIQEMQNLKGDKRIYSEE</sequence>
<accession>A0A1Q8QXG9</accession>
<dbReference type="Gene3D" id="3.30.450.20">
    <property type="entry name" value="PAS domain"/>
    <property type="match status" value="1"/>
</dbReference>
<gene>
    <name evidence="3" type="ORF">DSOL_2135</name>
</gene>
<dbReference type="AlphaFoldDB" id="A0A1Q8QXG9"/>
<dbReference type="Pfam" id="PF04282">
    <property type="entry name" value="DUF438"/>
    <property type="match status" value="1"/>
</dbReference>
<dbReference type="OrthoDB" id="9769774at2"/>
<dbReference type="Pfam" id="PF01814">
    <property type="entry name" value="Hemerythrin"/>
    <property type="match status" value="1"/>
</dbReference>
<evidence type="ECO:0000259" key="1">
    <source>
        <dbReference type="Pfam" id="PF01814"/>
    </source>
</evidence>
<dbReference type="SUPFAM" id="SSF55785">
    <property type="entry name" value="PYP-like sensor domain (PAS domain)"/>
    <property type="match status" value="1"/>
</dbReference>
<dbReference type="InterPro" id="IPR012312">
    <property type="entry name" value="Hemerythrin-like"/>
</dbReference>
<name>A0A1Q8QXG9_9FIRM</name>
<dbReference type="NCBIfam" id="TIGR00229">
    <property type="entry name" value="sensory_box"/>
    <property type="match status" value="1"/>
</dbReference>
<dbReference type="PANTHER" id="PTHR39966:SF3">
    <property type="entry name" value="DUF438 DOMAIN-CONTAINING PROTEIN"/>
    <property type="match status" value="1"/>
</dbReference>
<dbReference type="InterPro" id="IPR035965">
    <property type="entry name" value="PAS-like_dom_sf"/>
</dbReference>
<dbReference type="STRING" id="1888891.DSOL_2135"/>
<dbReference type="Gene3D" id="1.20.120.520">
    <property type="entry name" value="nmb1532 protein domain like"/>
    <property type="match status" value="1"/>
</dbReference>
<dbReference type="InterPro" id="IPR000014">
    <property type="entry name" value="PAS"/>
</dbReference>
<feature type="domain" description="Hemerythrin-like" evidence="1">
    <location>
        <begin position="91"/>
        <end position="227"/>
    </location>
</feature>
<dbReference type="PANTHER" id="PTHR39966">
    <property type="entry name" value="BLL2471 PROTEIN-RELATED"/>
    <property type="match status" value="1"/>
</dbReference>
<evidence type="ECO:0000259" key="2">
    <source>
        <dbReference type="Pfam" id="PF04282"/>
    </source>
</evidence>
<proteinExistence type="predicted"/>
<dbReference type="RefSeq" id="WP_075364770.1">
    <property type="nucleotide sequence ID" value="NZ_MLBF01000012.1"/>
</dbReference>
<comment type="caution">
    <text evidence="3">The sequence shown here is derived from an EMBL/GenBank/DDBJ whole genome shotgun (WGS) entry which is preliminary data.</text>
</comment>
<dbReference type="Pfam" id="PF13596">
    <property type="entry name" value="PAS_10"/>
    <property type="match status" value="1"/>
</dbReference>
<organism evidence="3 4">
    <name type="scientific">Desulfosporosinus metallidurans</name>
    <dbReference type="NCBI Taxonomy" id="1888891"/>
    <lineage>
        <taxon>Bacteria</taxon>
        <taxon>Bacillati</taxon>
        <taxon>Bacillota</taxon>
        <taxon>Clostridia</taxon>
        <taxon>Eubacteriales</taxon>
        <taxon>Desulfitobacteriaceae</taxon>
        <taxon>Desulfosporosinus</taxon>
    </lineage>
</organism>
<dbReference type="Proteomes" id="UP000186102">
    <property type="component" value="Unassembled WGS sequence"/>
</dbReference>
<reference evidence="3 4" key="1">
    <citation type="submission" date="2016-09" db="EMBL/GenBank/DDBJ databases">
        <title>Complete genome of Desulfosporosinus sp. OL.</title>
        <authorList>
            <person name="Mardanov A."/>
            <person name="Beletsky A."/>
            <person name="Panova A."/>
            <person name="Karnachuk O."/>
            <person name="Ravin N."/>
        </authorList>
    </citation>
    <scope>NUCLEOTIDE SEQUENCE [LARGE SCALE GENOMIC DNA]</scope>
    <source>
        <strain evidence="3 4">OL</strain>
    </source>
</reference>